<dbReference type="InterPro" id="IPR036412">
    <property type="entry name" value="HAD-like_sf"/>
</dbReference>
<feature type="domain" description="P-type ATPase C-terminal" evidence="21">
    <location>
        <begin position="693"/>
        <end position="946"/>
    </location>
</feature>
<evidence type="ECO:0000256" key="18">
    <source>
        <dbReference type="RuleBase" id="RU362033"/>
    </source>
</evidence>
<keyword evidence="10 18" id="KW-1278">Translocase</keyword>
<feature type="transmembrane region" description="Helical" evidence="18">
    <location>
        <begin position="807"/>
        <end position="826"/>
    </location>
</feature>
<dbReference type="InterPro" id="IPR023214">
    <property type="entry name" value="HAD_sf"/>
</dbReference>
<evidence type="ECO:0000256" key="1">
    <source>
        <dbReference type="ARBA" id="ARBA00001946"/>
    </source>
</evidence>
<feature type="region of interest" description="Disordered" evidence="19">
    <location>
        <begin position="960"/>
        <end position="979"/>
    </location>
</feature>
<keyword evidence="11 18" id="KW-1133">Transmembrane helix</keyword>
<feature type="non-terminal residue" evidence="23">
    <location>
        <position position="1"/>
    </location>
</feature>
<evidence type="ECO:0000256" key="4">
    <source>
        <dbReference type="ARBA" id="ARBA00022448"/>
    </source>
</evidence>
<dbReference type="GO" id="GO:0005524">
    <property type="term" value="F:ATP binding"/>
    <property type="evidence" value="ECO:0007669"/>
    <property type="project" value="UniProtKB-UniRule"/>
</dbReference>
<dbReference type="KEGG" id="pcoo:112851721"/>
<evidence type="ECO:0000256" key="13">
    <source>
        <dbReference type="ARBA" id="ARBA00023136"/>
    </source>
</evidence>
<feature type="binding site" evidence="16">
    <location>
        <position position="527"/>
    </location>
    <ligand>
        <name>ATP</name>
        <dbReference type="ChEBI" id="CHEBI:30616"/>
    </ligand>
</feature>
<feature type="binding site" evidence="17">
    <location>
        <position position="667"/>
    </location>
    <ligand>
        <name>Mg(2+)</name>
        <dbReference type="ChEBI" id="CHEBI:18420"/>
    </ligand>
</feature>
<feature type="transmembrane region" description="Helical" evidence="18">
    <location>
        <begin position="83"/>
        <end position="101"/>
    </location>
</feature>
<evidence type="ECO:0000256" key="15">
    <source>
        <dbReference type="PIRSR" id="PIRSR606539-1"/>
    </source>
</evidence>
<dbReference type="GeneID" id="112851721"/>
<dbReference type="PANTHER" id="PTHR24092:SF46">
    <property type="entry name" value="PHOSPHOLIPID-TRANSPORTING ATPASE ID"/>
    <property type="match status" value="1"/>
</dbReference>
<comment type="catalytic activity">
    <reaction evidence="14 18">
        <text>ATP + H2O + phospholipidSide 1 = ADP + phosphate + phospholipidSide 2.</text>
        <dbReference type="EC" id="7.6.2.1"/>
    </reaction>
</comment>
<dbReference type="FunFam" id="3.40.50.1000:FF:000014">
    <property type="entry name" value="Phospholipid-transporting ATPase"/>
    <property type="match status" value="1"/>
</dbReference>
<keyword evidence="6 17" id="KW-0479">Metal-binding</keyword>
<evidence type="ECO:0000256" key="5">
    <source>
        <dbReference type="ARBA" id="ARBA00022692"/>
    </source>
</evidence>
<feature type="transmembrane region" description="Helical" evidence="18">
    <location>
        <begin position="283"/>
        <end position="305"/>
    </location>
</feature>
<evidence type="ECO:0000256" key="11">
    <source>
        <dbReference type="ARBA" id="ARBA00022989"/>
    </source>
</evidence>
<dbReference type="PRINTS" id="PR00119">
    <property type="entry name" value="CATATPASE"/>
</dbReference>
<accession>A0A6P6H5M4</accession>
<evidence type="ECO:0000259" key="21">
    <source>
        <dbReference type="Pfam" id="PF16212"/>
    </source>
</evidence>
<feature type="transmembrane region" description="Helical" evidence="18">
    <location>
        <begin position="871"/>
        <end position="891"/>
    </location>
</feature>
<dbReference type="Gene3D" id="3.40.50.1000">
    <property type="entry name" value="HAD superfamily/HAD-like"/>
    <property type="match status" value="1"/>
</dbReference>
<dbReference type="InterPro" id="IPR032630">
    <property type="entry name" value="P_typ_ATPase_c"/>
</dbReference>
<evidence type="ECO:0000256" key="2">
    <source>
        <dbReference type="ARBA" id="ARBA00004127"/>
    </source>
</evidence>
<keyword evidence="8 16" id="KW-0067">ATP-binding</keyword>
<feature type="transmembrane region" description="Helical" evidence="18">
    <location>
        <begin position="724"/>
        <end position="745"/>
    </location>
</feature>
<dbReference type="SUPFAM" id="SSF81665">
    <property type="entry name" value="Calcium ATPase, transmembrane domain M"/>
    <property type="match status" value="1"/>
</dbReference>
<feature type="transmembrane region" description="Helical" evidence="18">
    <location>
        <begin position="757"/>
        <end position="777"/>
    </location>
</feature>
<comment type="similarity">
    <text evidence="3 18">Belongs to the cation transport ATPase (P-type) (TC 3.A.3) family. Type IV subfamily.</text>
</comment>
<dbReference type="RefSeq" id="XP_025770979.1">
    <property type="nucleotide sequence ID" value="XM_025915194.1"/>
</dbReference>
<keyword evidence="4" id="KW-0813">Transport</keyword>
<dbReference type="InterPro" id="IPR008250">
    <property type="entry name" value="ATPase_P-typ_transduc_dom_A_sf"/>
</dbReference>
<evidence type="ECO:0000313" key="22">
    <source>
        <dbReference type="Proteomes" id="UP000515131"/>
    </source>
</evidence>
<feature type="region of interest" description="Disordered" evidence="19">
    <location>
        <begin position="1020"/>
        <end position="1039"/>
    </location>
</feature>
<feature type="transmembrane region" description="Helical" evidence="18">
    <location>
        <begin position="846"/>
        <end position="864"/>
    </location>
</feature>
<feature type="binding site" evidence="16">
    <location>
        <position position="528"/>
    </location>
    <ligand>
        <name>ATP</name>
        <dbReference type="ChEBI" id="CHEBI:30616"/>
    </ligand>
</feature>
<evidence type="ECO:0000256" key="7">
    <source>
        <dbReference type="ARBA" id="ARBA00022741"/>
    </source>
</evidence>
<feature type="compositionally biased region" description="Pro residues" evidence="19">
    <location>
        <begin position="1030"/>
        <end position="1039"/>
    </location>
</feature>
<evidence type="ECO:0000313" key="23">
    <source>
        <dbReference type="RefSeq" id="XP_025770979.1"/>
    </source>
</evidence>
<feature type="domain" description="P-type ATPase N-terminal" evidence="20">
    <location>
        <begin position="24"/>
        <end position="89"/>
    </location>
</feature>
<dbReference type="InterPro" id="IPR018303">
    <property type="entry name" value="ATPase_P-typ_P_site"/>
</dbReference>
<dbReference type="GO" id="GO:0000287">
    <property type="term" value="F:magnesium ion binding"/>
    <property type="evidence" value="ECO:0007669"/>
    <property type="project" value="UniProtKB-UniRule"/>
</dbReference>
<dbReference type="FunFam" id="2.70.150.10:FF:000025">
    <property type="entry name" value="Phospholipid-transporting ATPase"/>
    <property type="match status" value="1"/>
</dbReference>
<dbReference type="Proteomes" id="UP000515131">
    <property type="component" value="Unplaced"/>
</dbReference>
<dbReference type="GO" id="GO:0045332">
    <property type="term" value="P:phospholipid translocation"/>
    <property type="evidence" value="ECO:0007669"/>
    <property type="project" value="TreeGrafter"/>
</dbReference>
<dbReference type="PROSITE" id="PS00154">
    <property type="entry name" value="ATPASE_E1_E2"/>
    <property type="match status" value="1"/>
</dbReference>
<protein>
    <recommendedName>
        <fullName evidence="18">Phospholipid-transporting ATPase</fullName>
        <ecNumber evidence="18">7.6.2.1</ecNumber>
    </recommendedName>
</protein>
<dbReference type="Pfam" id="PF16212">
    <property type="entry name" value="PhoLip_ATPase_C"/>
    <property type="match status" value="1"/>
</dbReference>
<gene>
    <name evidence="23" type="primary">ATP8B2</name>
</gene>
<keyword evidence="12" id="KW-0445">Lipid transport</keyword>
<dbReference type="InterPro" id="IPR023298">
    <property type="entry name" value="ATPase_P-typ_TM_dom_sf"/>
</dbReference>
<proteinExistence type="inferred from homology"/>
<feature type="binding site" evidence="16">
    <location>
        <position position="399"/>
    </location>
    <ligand>
        <name>ATP</name>
        <dbReference type="ChEBI" id="CHEBI:30616"/>
    </ligand>
</feature>
<comment type="subcellular location">
    <subcellularLocation>
        <location evidence="2">Endomembrane system</location>
        <topology evidence="2">Multi-pass membrane protein</topology>
    </subcellularLocation>
    <subcellularLocation>
        <location evidence="18">Membrane</location>
        <topology evidence="18">Multi-pass membrane protein</topology>
    </subcellularLocation>
</comment>
<dbReference type="SUPFAM" id="SSF56784">
    <property type="entry name" value="HAD-like"/>
    <property type="match status" value="1"/>
</dbReference>
<feature type="binding site" evidence="16">
    <location>
        <position position="647"/>
    </location>
    <ligand>
        <name>ATP</name>
        <dbReference type="ChEBI" id="CHEBI:30616"/>
    </ligand>
</feature>
<evidence type="ECO:0000256" key="16">
    <source>
        <dbReference type="PIRSR" id="PIRSR606539-2"/>
    </source>
</evidence>
<dbReference type="InterPro" id="IPR001757">
    <property type="entry name" value="P_typ_ATPase"/>
</dbReference>
<dbReference type="NCBIfam" id="TIGR01652">
    <property type="entry name" value="ATPase-Plipid"/>
    <property type="match status" value="2"/>
</dbReference>
<dbReference type="GO" id="GO:0016887">
    <property type="term" value="F:ATP hydrolysis activity"/>
    <property type="evidence" value="ECO:0007669"/>
    <property type="project" value="InterPro"/>
</dbReference>
<dbReference type="NCBIfam" id="TIGR01494">
    <property type="entry name" value="ATPase_P-type"/>
    <property type="match status" value="1"/>
</dbReference>
<feature type="binding site" evidence="16">
    <location>
        <position position="401"/>
    </location>
    <ligand>
        <name>ATP</name>
        <dbReference type="ChEBI" id="CHEBI:30616"/>
    </ligand>
</feature>
<evidence type="ECO:0000256" key="17">
    <source>
        <dbReference type="PIRSR" id="PIRSR606539-3"/>
    </source>
</evidence>
<feature type="transmembrane region" description="Helical" evidence="18">
    <location>
        <begin position="919"/>
        <end position="940"/>
    </location>
</feature>
<dbReference type="SUPFAM" id="SSF81653">
    <property type="entry name" value="Calcium ATPase, transduction domain A"/>
    <property type="match status" value="1"/>
</dbReference>
<evidence type="ECO:0000256" key="8">
    <source>
        <dbReference type="ARBA" id="ARBA00022840"/>
    </source>
</evidence>
<dbReference type="PANTHER" id="PTHR24092">
    <property type="entry name" value="PROBABLE PHOSPHOLIPID-TRANSPORTING ATPASE"/>
    <property type="match status" value="1"/>
</dbReference>
<feature type="binding site" evidence="16">
    <location>
        <position position="529"/>
    </location>
    <ligand>
        <name>ATP</name>
        <dbReference type="ChEBI" id="CHEBI:30616"/>
    </ligand>
</feature>
<dbReference type="GO" id="GO:0005886">
    <property type="term" value="C:plasma membrane"/>
    <property type="evidence" value="ECO:0007669"/>
    <property type="project" value="TreeGrafter"/>
</dbReference>
<keyword evidence="9 17" id="KW-0460">Magnesium</keyword>
<dbReference type="Pfam" id="PF16209">
    <property type="entry name" value="PhoLip_ATPase_N"/>
    <property type="match status" value="1"/>
</dbReference>
<feature type="region of interest" description="Disordered" evidence="19">
    <location>
        <begin position="1"/>
        <end position="27"/>
    </location>
</feature>
<evidence type="ECO:0000256" key="10">
    <source>
        <dbReference type="ARBA" id="ARBA00022967"/>
    </source>
</evidence>
<feature type="binding site" evidence="17">
    <location>
        <position position="399"/>
    </location>
    <ligand>
        <name>Mg(2+)</name>
        <dbReference type="ChEBI" id="CHEBI:18420"/>
    </ligand>
</feature>
<evidence type="ECO:0000256" key="14">
    <source>
        <dbReference type="ARBA" id="ARBA00034036"/>
    </source>
</evidence>
<feature type="binding site" evidence="16">
    <location>
        <position position="641"/>
    </location>
    <ligand>
        <name>ATP</name>
        <dbReference type="ChEBI" id="CHEBI:30616"/>
    </ligand>
</feature>
<feature type="binding site" evidence="16">
    <location>
        <position position="400"/>
    </location>
    <ligand>
        <name>ATP</name>
        <dbReference type="ChEBI" id="CHEBI:30616"/>
    </ligand>
</feature>
<keyword evidence="13 18" id="KW-0472">Membrane</keyword>
<feature type="compositionally biased region" description="Basic and acidic residues" evidence="19">
    <location>
        <begin position="15"/>
        <end position="27"/>
    </location>
</feature>
<keyword evidence="7 16" id="KW-0547">Nucleotide-binding</keyword>
<feature type="binding site" evidence="17">
    <location>
        <position position="671"/>
    </location>
    <ligand>
        <name>Mg(2+)</name>
        <dbReference type="ChEBI" id="CHEBI:18420"/>
    </ligand>
</feature>
<evidence type="ECO:0000256" key="9">
    <source>
        <dbReference type="ARBA" id="ARBA00022842"/>
    </source>
</evidence>
<keyword evidence="5 18" id="KW-0812">Transmembrane</keyword>
<dbReference type="CTD" id="57198"/>
<evidence type="ECO:0000259" key="20">
    <source>
        <dbReference type="Pfam" id="PF16209"/>
    </source>
</evidence>
<feature type="transmembrane region" description="Helical" evidence="18">
    <location>
        <begin position="325"/>
        <end position="351"/>
    </location>
</feature>
<dbReference type="InterPro" id="IPR032631">
    <property type="entry name" value="P-type_ATPase_N"/>
</dbReference>
<dbReference type="AlphaFoldDB" id="A0A6P6H5M4"/>
<dbReference type="EC" id="7.6.2.1" evidence="18"/>
<evidence type="ECO:0000256" key="6">
    <source>
        <dbReference type="ARBA" id="ARBA00022723"/>
    </source>
</evidence>
<feature type="binding site" evidence="16">
    <location>
        <position position="671"/>
    </location>
    <ligand>
        <name>ATP</name>
        <dbReference type="ChEBI" id="CHEBI:30616"/>
    </ligand>
</feature>
<keyword evidence="22" id="KW-1185">Reference proteome</keyword>
<dbReference type="GO" id="GO:0007030">
    <property type="term" value="P:Golgi organization"/>
    <property type="evidence" value="ECO:0007669"/>
    <property type="project" value="TreeGrafter"/>
</dbReference>
<comment type="cofactor">
    <cofactor evidence="1 17">
        <name>Mg(2+)</name>
        <dbReference type="ChEBI" id="CHEBI:18420"/>
    </cofactor>
</comment>
<dbReference type="GO" id="GO:0005802">
    <property type="term" value="C:trans-Golgi network"/>
    <property type="evidence" value="ECO:0007669"/>
    <property type="project" value="TreeGrafter"/>
</dbReference>
<feature type="binding site" evidence="17">
    <location>
        <position position="401"/>
    </location>
    <ligand>
        <name>Mg(2+)</name>
        <dbReference type="ChEBI" id="CHEBI:18420"/>
    </ligand>
</feature>
<evidence type="ECO:0000256" key="12">
    <source>
        <dbReference type="ARBA" id="ARBA00023055"/>
    </source>
</evidence>
<name>A0A6P6H5M4_PUMCO</name>
<feature type="active site" description="4-aspartylphosphate intermediate" evidence="15">
    <location>
        <position position="399"/>
    </location>
</feature>
<dbReference type="FunFam" id="3.40.50.1000:FF:000001">
    <property type="entry name" value="Phospholipid-transporting ATPase IC"/>
    <property type="match status" value="1"/>
</dbReference>
<feature type="binding site" evidence="16">
    <location>
        <position position="670"/>
    </location>
    <ligand>
        <name>ATP</name>
        <dbReference type="ChEBI" id="CHEBI:30616"/>
    </ligand>
</feature>
<dbReference type="Gene3D" id="2.70.150.10">
    <property type="entry name" value="Calcium-transporting ATPase, cytoplasmic transduction domain A"/>
    <property type="match status" value="1"/>
</dbReference>
<dbReference type="GO" id="GO:0140326">
    <property type="term" value="F:ATPase-coupled intramembrane lipid transporter activity"/>
    <property type="evidence" value="ECO:0007669"/>
    <property type="project" value="UniProtKB-EC"/>
</dbReference>
<reference evidence="23" key="1">
    <citation type="submission" date="2025-08" db="UniProtKB">
        <authorList>
            <consortium name="RefSeq"/>
        </authorList>
    </citation>
    <scope>IDENTIFICATION</scope>
    <source>
        <tissue evidence="23">Blood</tissue>
    </source>
</reference>
<feature type="compositionally biased region" description="Basic residues" evidence="19">
    <location>
        <begin position="960"/>
        <end position="976"/>
    </location>
</feature>
<sequence length="1039" mass="117283">SSDPGGLRGHSASKRPPEEERRARANDREYNEKFQYASNCIKTSKYNILTFLPVNLFEQFQEVANTYFLFLLILQLIPQVSSLSWFTTIVPLVLVLAITAVKDATDDYFRHKSDNQVNNRQSQVLIDGSLQQEQWMNVRVGDIIKLENNQFVAADLLLLSSSEPHGLCYIETAELDGETNMKVRQAIPVTSELGDISRLAKFDGEVVCEPPNNKLDKFSGALYWKESKFPLSNQNMLLRGCVLRNTEWCFGLVVFAGPDTKLMQNSGRTKFKRTSIDRLMNTLVLWIFGFLVCMGVILAIGNAIWEHEVGTRFQVYLPWDEAVDSAFFSGFLSFWSYIIILNTVVPISLYVSVEVIRLGHSYFINWDRKMFCVKKQTPAEARTTTLNEELGQVEYVFSDKTGTLTQNVMVFHKCSVRGRSYGDVFDVLGHKAELGERPQPVDFSFNPLADKKFLFWDPTLLEAVKMGDPHTHEFFRLLSLCHTVMSEEKNEDLQLLGATAIEDRLQQGVPETIALLTLANIKIWVLTGDKQETAVNIGYSCKMLTDDVTEVFVVTGHTVLEVREELRKAREKMMDSPHTVGNGFTCQEKRPSSKLTSVLEAVAGEYALVINGHSLAHALEADMELEFLETACACKAVICCRVTPLQKAQVVELVKKHKKAVTLAIGDGANDVSMIKTAHIGVGISGQEGIQAVLASDYSFSQFKFLQRLLLVHGRWSYLRMCKFLCYFFYKNFAFTMVHFWFGFFCGFSAQTVYDQYFITLYNIVYTSLPVLAMGVFDQDVPEQRSMEYPKLYEPGQLNLLFNKREFFICIAQGIYASVLVFFLPYGVFAEAARDDGAQLADYQSFAVTVATSLVIVVSVQIGLDTGYWTAINHFFIWGSLAVYFAILFAMHSDGLFRMFPNQFRFVGNAQSSLAQPTVWLTIALTTVVCILPVVAFRFLKLSLKPDLSDTVRYSQLVRKKRAQHHRTRRPGRTSSRRSGYAFAHQEGFGELIMSGKNMRLSSLGLAGFATRSGSGWIESLRRKRSDSPGSPPDKPLKG</sequence>
<organism evidence="22 23">
    <name type="scientific">Puma concolor</name>
    <name type="common">Mountain lion</name>
    <name type="synonym">Felis concolor</name>
    <dbReference type="NCBI Taxonomy" id="9696"/>
    <lineage>
        <taxon>Eukaryota</taxon>
        <taxon>Metazoa</taxon>
        <taxon>Chordata</taxon>
        <taxon>Craniata</taxon>
        <taxon>Vertebrata</taxon>
        <taxon>Euteleostomi</taxon>
        <taxon>Mammalia</taxon>
        <taxon>Eutheria</taxon>
        <taxon>Laurasiatheria</taxon>
        <taxon>Carnivora</taxon>
        <taxon>Feliformia</taxon>
        <taxon>Felidae</taxon>
        <taxon>Felinae</taxon>
        <taxon>Puma</taxon>
    </lineage>
</organism>
<evidence type="ECO:0000256" key="19">
    <source>
        <dbReference type="SAM" id="MobiDB-lite"/>
    </source>
</evidence>
<dbReference type="InterPro" id="IPR006539">
    <property type="entry name" value="P-type_ATPase_IV"/>
</dbReference>
<evidence type="ECO:0000256" key="3">
    <source>
        <dbReference type="ARBA" id="ARBA00008109"/>
    </source>
</evidence>